<evidence type="ECO:0000256" key="4">
    <source>
        <dbReference type="ARBA" id="ARBA00022898"/>
    </source>
</evidence>
<dbReference type="PROSITE" id="PS51129">
    <property type="entry name" value="PDXS_SNZ_2"/>
    <property type="match status" value="1"/>
</dbReference>
<feature type="domain" description="PdxS/SNZ N-terminal" evidence="11">
    <location>
        <begin position="21"/>
        <end position="119"/>
    </location>
</feature>
<evidence type="ECO:0000313" key="12">
    <source>
        <dbReference type="EMBL" id="GEM11332.1"/>
    </source>
</evidence>
<dbReference type="GO" id="GO:0006520">
    <property type="term" value="P:amino acid metabolic process"/>
    <property type="evidence" value="ECO:0007669"/>
    <property type="project" value="TreeGrafter"/>
</dbReference>
<evidence type="ECO:0000256" key="10">
    <source>
        <dbReference type="PROSITE-ProRule" id="PRU00481"/>
    </source>
</evidence>
<dbReference type="PIRSF" id="PIRSF029271">
    <property type="entry name" value="Pdx1"/>
    <property type="match status" value="1"/>
</dbReference>
<feature type="binding site" evidence="9">
    <location>
        <position position="201"/>
    </location>
    <ligand>
        <name>D-glyceraldehyde 3-phosphate</name>
        <dbReference type="ChEBI" id="CHEBI:59776"/>
    </ligand>
</feature>
<dbReference type="PANTHER" id="PTHR31829:SF0">
    <property type="entry name" value="PYRIDOXAL 5'-PHOSPHATE SYNTHASE SUBUNIT SNZ1-RELATED"/>
    <property type="match status" value="1"/>
</dbReference>
<feature type="active site" description="Schiff-base intermediate with D-ribose 5-phosphate" evidence="8">
    <location>
        <position position="95"/>
    </location>
</feature>
<evidence type="ECO:0000256" key="7">
    <source>
        <dbReference type="ARBA" id="ARBA00047992"/>
    </source>
</evidence>
<gene>
    <name evidence="12" type="ORF">Rt10032_c14g5349</name>
</gene>
<evidence type="ECO:0000313" key="13">
    <source>
        <dbReference type="Proteomes" id="UP000321518"/>
    </source>
</evidence>
<feature type="binding site" evidence="9">
    <location>
        <position position="189"/>
    </location>
    <ligand>
        <name>D-ribose 5-phosphate</name>
        <dbReference type="ChEBI" id="CHEBI:78346"/>
    </ligand>
</feature>
<comment type="catalytic activity">
    <reaction evidence="7">
        <text>aldehydo-D-ribose 5-phosphate + D-glyceraldehyde 3-phosphate + L-glutamine = pyridoxal 5'-phosphate + L-glutamate + phosphate + 3 H2O + H(+)</text>
        <dbReference type="Rhea" id="RHEA:31507"/>
        <dbReference type="ChEBI" id="CHEBI:15377"/>
        <dbReference type="ChEBI" id="CHEBI:15378"/>
        <dbReference type="ChEBI" id="CHEBI:29985"/>
        <dbReference type="ChEBI" id="CHEBI:43474"/>
        <dbReference type="ChEBI" id="CHEBI:58273"/>
        <dbReference type="ChEBI" id="CHEBI:58359"/>
        <dbReference type="ChEBI" id="CHEBI:59776"/>
        <dbReference type="ChEBI" id="CHEBI:597326"/>
        <dbReference type="EC" id="4.3.3.6"/>
    </reaction>
</comment>
<dbReference type="InterPro" id="IPR033755">
    <property type="entry name" value="PdxS/SNZ_N"/>
</dbReference>
<dbReference type="UniPathway" id="UPA00245"/>
<dbReference type="InterPro" id="IPR013785">
    <property type="entry name" value="Aldolase_TIM"/>
</dbReference>
<proteinExistence type="inferred from homology"/>
<dbReference type="EC" id="4.3.3.6" evidence="3"/>
<dbReference type="PANTHER" id="PTHR31829">
    <property type="entry name" value="PYRIDOXAL 5'-PHOSPHATE SYNTHASE SUBUNIT SNZ1-RELATED"/>
    <property type="match status" value="1"/>
</dbReference>
<comment type="caution">
    <text evidence="12">The sequence shown here is derived from an EMBL/GenBank/DDBJ whole genome shotgun (WGS) entry which is preliminary data.</text>
</comment>
<comment type="similarity">
    <text evidence="2 10">Belongs to the PdxS/SNZ family.</text>
</comment>
<dbReference type="SUPFAM" id="SSF51366">
    <property type="entry name" value="Ribulose-phoshate binding barrel"/>
    <property type="match status" value="1"/>
</dbReference>
<dbReference type="Pfam" id="PF01680">
    <property type="entry name" value="SOR_SNZ"/>
    <property type="match status" value="2"/>
</dbReference>
<sequence length="331" mass="34738">MATIQPATAAPTANGHSRPTFAVKAGLAQMLKGGVIMDVVNVEQARIAEAAGACAVMALQRIPSDIRKDGGVARMSDPKMIKEIMDAVSIPVMAKSRIGHIVEAEILQAIGVDYIDESVASPLAPLQTKLTDLRFPGPRSEVLTPADPSLHVDKHAFDVPFVCGCKDLGEALRRISEGAAMIRTKGEAGTGNVIEAVRHARKVNSQIAYASTLSEIELYNMAKEISAPVDLLRETAKLGRLPVVMFSAGGIATPADAALMMKLGMDGVFVGSGIFKSSDPAALARAIVLATTHFNDPHKLAEVSTGLGEGMKGEGKLGAEAGREMTADRGY</sequence>
<dbReference type="CDD" id="cd04727">
    <property type="entry name" value="pdxS"/>
    <property type="match status" value="1"/>
</dbReference>
<dbReference type="Proteomes" id="UP000321518">
    <property type="component" value="Unassembled WGS sequence"/>
</dbReference>
<comment type="pathway">
    <text evidence="1">Cofactor biosynthesis; pyridoxal 5'-phosphate biosynthesis.</text>
</comment>
<dbReference type="Gene3D" id="3.20.20.70">
    <property type="entry name" value="Aldolase class I"/>
    <property type="match status" value="2"/>
</dbReference>
<accession>A0A511KLT4</accession>
<feature type="binding site" evidence="9">
    <location>
        <position position="250"/>
    </location>
    <ligand>
        <name>D-ribose 5-phosphate</name>
        <dbReference type="ChEBI" id="CHEBI:78346"/>
    </ligand>
</feature>
<reference evidence="12 13" key="1">
    <citation type="submission" date="2019-07" db="EMBL/GenBank/DDBJ databases">
        <title>Rhodotorula toruloides NBRC10032 genome sequencing.</title>
        <authorList>
            <person name="Shida Y."/>
            <person name="Takaku H."/>
            <person name="Ogasawara W."/>
            <person name="Mori K."/>
        </authorList>
    </citation>
    <scope>NUCLEOTIDE SEQUENCE [LARGE SCALE GENOMIC DNA]</scope>
    <source>
        <strain evidence="12 13">NBRC10032</strain>
    </source>
</reference>
<keyword evidence="6 8" id="KW-0704">Schiff base</keyword>
<evidence type="ECO:0000256" key="2">
    <source>
        <dbReference type="ARBA" id="ARBA00007281"/>
    </source>
</evidence>
<dbReference type="OrthoDB" id="1660966at2759"/>
<dbReference type="InterPro" id="IPR011060">
    <property type="entry name" value="RibuloseP-bd_barrel"/>
</dbReference>
<keyword evidence="4" id="KW-0663">Pyridoxal phosphate</keyword>
<evidence type="ECO:0000256" key="1">
    <source>
        <dbReference type="ARBA" id="ARBA00004737"/>
    </source>
</evidence>
<dbReference type="GO" id="GO:0042823">
    <property type="term" value="P:pyridoxal phosphate biosynthetic process"/>
    <property type="evidence" value="ECO:0007669"/>
    <property type="project" value="UniProtKB-UniPathway"/>
</dbReference>
<protein>
    <recommendedName>
        <fullName evidence="3">pyridoxal 5'-phosphate synthase (glutamine hydrolyzing)</fullName>
        <ecNumber evidence="3">4.3.3.6</ecNumber>
    </recommendedName>
</protein>
<evidence type="ECO:0000259" key="11">
    <source>
        <dbReference type="Pfam" id="PF01680"/>
    </source>
</evidence>
<name>A0A511KLT4_RHOTO</name>
<evidence type="ECO:0000256" key="9">
    <source>
        <dbReference type="PIRSR" id="PIRSR029271-51"/>
    </source>
</evidence>
<evidence type="ECO:0000256" key="3">
    <source>
        <dbReference type="ARBA" id="ARBA00012084"/>
    </source>
</evidence>
<feature type="binding site" evidence="9">
    <location>
        <begin position="271"/>
        <end position="272"/>
    </location>
    <ligand>
        <name>D-ribose 5-phosphate</name>
        <dbReference type="ChEBI" id="CHEBI:78346"/>
    </ligand>
</feature>
<dbReference type="EMBL" id="BJWK01000014">
    <property type="protein sequence ID" value="GEM11332.1"/>
    <property type="molecule type" value="Genomic_DNA"/>
</dbReference>
<evidence type="ECO:0000256" key="6">
    <source>
        <dbReference type="ARBA" id="ARBA00023270"/>
    </source>
</evidence>
<feature type="binding site" evidence="9">
    <location>
        <position position="38"/>
    </location>
    <ligand>
        <name>D-ribose 5-phosphate</name>
        <dbReference type="ChEBI" id="CHEBI:78346"/>
    </ligand>
</feature>
<dbReference type="GO" id="GO:0008615">
    <property type="term" value="P:pyridoxine biosynthetic process"/>
    <property type="evidence" value="ECO:0007669"/>
    <property type="project" value="TreeGrafter"/>
</dbReference>
<organism evidence="12 13">
    <name type="scientific">Rhodotorula toruloides</name>
    <name type="common">Yeast</name>
    <name type="synonym">Rhodosporidium toruloides</name>
    <dbReference type="NCBI Taxonomy" id="5286"/>
    <lineage>
        <taxon>Eukaryota</taxon>
        <taxon>Fungi</taxon>
        <taxon>Dikarya</taxon>
        <taxon>Basidiomycota</taxon>
        <taxon>Pucciniomycotina</taxon>
        <taxon>Microbotryomycetes</taxon>
        <taxon>Sporidiobolales</taxon>
        <taxon>Sporidiobolaceae</taxon>
        <taxon>Rhodotorula</taxon>
    </lineage>
</organism>
<dbReference type="AlphaFoldDB" id="A0A511KLT4"/>
<evidence type="ECO:0000256" key="8">
    <source>
        <dbReference type="PIRSR" id="PIRSR029271-50"/>
    </source>
</evidence>
<evidence type="ECO:0000256" key="5">
    <source>
        <dbReference type="ARBA" id="ARBA00023239"/>
    </source>
</evidence>
<feature type="domain" description="PdxS/SNZ N-terminal" evidence="11">
    <location>
        <begin position="140"/>
        <end position="248"/>
    </location>
</feature>
<keyword evidence="5" id="KW-0456">Lyase</keyword>
<dbReference type="GO" id="GO:0036381">
    <property type="term" value="F:pyridoxal 5'-phosphate synthase (glutamine hydrolysing) activity"/>
    <property type="evidence" value="ECO:0007669"/>
    <property type="project" value="UniProtKB-EC"/>
</dbReference>
<dbReference type="InterPro" id="IPR001852">
    <property type="entry name" value="PdxS/SNZ"/>
</dbReference>